<accession>A0ABS6AV51</accession>
<evidence type="ECO:0000313" key="2">
    <source>
        <dbReference type="EMBL" id="MBU3061899.1"/>
    </source>
</evidence>
<reference evidence="2 3" key="1">
    <citation type="submission" date="2021-06" db="EMBL/GenBank/DDBJ databases">
        <title>Actinomycetes sequencing.</title>
        <authorList>
            <person name="Shan Q."/>
        </authorList>
    </citation>
    <scope>NUCLEOTIDE SEQUENCE [LARGE SCALE GENOMIC DNA]</scope>
    <source>
        <strain evidence="2 3">NEAU-G5</strain>
    </source>
</reference>
<dbReference type="RefSeq" id="WP_215916817.1">
    <property type="nucleotide sequence ID" value="NZ_JAHKNI010000003.1"/>
</dbReference>
<comment type="caution">
    <text evidence="2">The sequence shown here is derived from an EMBL/GenBank/DDBJ whole genome shotgun (WGS) entry which is preliminary data.</text>
</comment>
<feature type="transmembrane region" description="Helical" evidence="1">
    <location>
        <begin position="56"/>
        <end position="77"/>
    </location>
</feature>
<evidence type="ECO:0000256" key="1">
    <source>
        <dbReference type="SAM" id="Phobius"/>
    </source>
</evidence>
<organism evidence="2 3">
    <name type="scientific">Nocardia albiluteola</name>
    <dbReference type="NCBI Taxonomy" id="2842303"/>
    <lineage>
        <taxon>Bacteria</taxon>
        <taxon>Bacillati</taxon>
        <taxon>Actinomycetota</taxon>
        <taxon>Actinomycetes</taxon>
        <taxon>Mycobacteriales</taxon>
        <taxon>Nocardiaceae</taxon>
        <taxon>Nocardia</taxon>
    </lineage>
</organism>
<evidence type="ECO:0008006" key="4">
    <source>
        <dbReference type="Google" id="ProtNLM"/>
    </source>
</evidence>
<gene>
    <name evidence="2" type="ORF">KO481_10215</name>
</gene>
<name>A0ABS6AV51_9NOCA</name>
<keyword evidence="1" id="KW-1133">Transmembrane helix</keyword>
<protein>
    <recommendedName>
        <fullName evidence="4">Transmembrane protein</fullName>
    </recommendedName>
</protein>
<dbReference type="Proteomes" id="UP000733379">
    <property type="component" value="Unassembled WGS sequence"/>
</dbReference>
<keyword evidence="3" id="KW-1185">Reference proteome</keyword>
<proteinExistence type="predicted"/>
<feature type="transmembrane region" description="Helical" evidence="1">
    <location>
        <begin position="12"/>
        <end position="36"/>
    </location>
</feature>
<dbReference type="EMBL" id="JAHKNI010000003">
    <property type="protein sequence ID" value="MBU3061899.1"/>
    <property type="molecule type" value="Genomic_DNA"/>
</dbReference>
<keyword evidence="1" id="KW-0812">Transmembrane</keyword>
<sequence>MHTLDAIVKSLGEVALVALILGAGLPLIFAVGVRFWSMETTTANGAPSGRNTAAQAIAYLCFGIVIVAVLLGILYIAKDFISHTFDVQLFGAKKS</sequence>
<keyword evidence="1" id="KW-0472">Membrane</keyword>
<evidence type="ECO:0000313" key="3">
    <source>
        <dbReference type="Proteomes" id="UP000733379"/>
    </source>
</evidence>